<keyword evidence="2" id="KW-1185">Reference proteome</keyword>
<dbReference type="Pfam" id="PF04430">
    <property type="entry name" value="DUF498"/>
    <property type="match status" value="1"/>
</dbReference>
<reference evidence="1 2" key="1">
    <citation type="submission" date="2016-07" db="EMBL/GenBank/DDBJ databases">
        <authorList>
            <person name="Lefevre C.T."/>
        </authorList>
    </citation>
    <scope>NUCLEOTIDE SEQUENCE [LARGE SCALE GENOMIC DNA]</scope>
    <source>
        <strain evidence="1">PR1</strain>
    </source>
</reference>
<dbReference type="PANTHER" id="PTHR21192">
    <property type="entry name" value="NUCLEAR PROTEIN E3-3"/>
    <property type="match status" value="1"/>
</dbReference>
<dbReference type="Gene3D" id="3.40.1230.10">
    <property type="entry name" value="MTH938-like"/>
    <property type="match status" value="1"/>
</dbReference>
<dbReference type="OrthoDB" id="7351393at2"/>
<name>A0A1C3RCE0_9PROT</name>
<sequence length="126" mass="13867">MSLDITPVITDNRLMIKSYGDGTFTVNGHKVTGSVLLYDGKVEPWPVSEASEIDLTALEKLLDTDEDYDILVVGCGELSKMPPKELKEKVKEKGLILEWMNSGAAARTFNVLQTEDRRVVAAIIAV</sequence>
<accession>A0A1C3RCE0</accession>
<gene>
    <name evidence="1" type="ORF">MTBPR1_10190</name>
</gene>
<dbReference type="InterPro" id="IPR007523">
    <property type="entry name" value="NDUFAF3/AAMDC"/>
</dbReference>
<dbReference type="EMBL" id="FLYE01000001">
    <property type="protein sequence ID" value="SCA54943.1"/>
    <property type="molecule type" value="Genomic_DNA"/>
</dbReference>
<dbReference type="PANTHER" id="PTHR21192:SF2">
    <property type="entry name" value="NADH DEHYDROGENASE [UBIQUINONE] 1 ALPHA SUBCOMPLEX ASSEMBLY FACTOR 3"/>
    <property type="match status" value="1"/>
</dbReference>
<proteinExistence type="predicted"/>
<evidence type="ECO:0000313" key="2">
    <source>
        <dbReference type="Proteomes" id="UP000231658"/>
    </source>
</evidence>
<dbReference type="CDD" id="cd00248">
    <property type="entry name" value="Mth938-like"/>
    <property type="match status" value="1"/>
</dbReference>
<organism evidence="1 2">
    <name type="scientific">Candidatus Terasakiella magnetica</name>
    <dbReference type="NCBI Taxonomy" id="1867952"/>
    <lineage>
        <taxon>Bacteria</taxon>
        <taxon>Pseudomonadati</taxon>
        <taxon>Pseudomonadota</taxon>
        <taxon>Alphaproteobacteria</taxon>
        <taxon>Rhodospirillales</taxon>
        <taxon>Terasakiellaceae</taxon>
        <taxon>Terasakiella</taxon>
    </lineage>
</organism>
<dbReference type="SUPFAM" id="SSF64076">
    <property type="entry name" value="MTH938-like"/>
    <property type="match status" value="1"/>
</dbReference>
<dbReference type="STRING" id="1867952.MTBPR1_10190"/>
<dbReference type="InterPro" id="IPR036748">
    <property type="entry name" value="MTH938-like_sf"/>
</dbReference>
<dbReference type="RefSeq" id="WP_069185672.1">
    <property type="nucleotide sequence ID" value="NZ_FLYE01000001.1"/>
</dbReference>
<protein>
    <submittedName>
        <fullName evidence="1">Uncharacterized protein</fullName>
    </submittedName>
</protein>
<dbReference type="AlphaFoldDB" id="A0A1C3RCE0"/>
<evidence type="ECO:0000313" key="1">
    <source>
        <dbReference type="EMBL" id="SCA54943.1"/>
    </source>
</evidence>
<dbReference type="Proteomes" id="UP000231658">
    <property type="component" value="Unassembled WGS sequence"/>
</dbReference>